<dbReference type="Proteomes" id="UP000534286">
    <property type="component" value="Unassembled WGS sequence"/>
</dbReference>
<keyword evidence="3" id="KW-0472">Membrane</keyword>
<feature type="transmembrane region" description="Helical" evidence="3">
    <location>
        <begin position="58"/>
        <end position="79"/>
    </location>
</feature>
<keyword evidence="6" id="KW-1185">Reference proteome</keyword>
<sequence length="360" mass="39051">MDDLKMLRDLGRDLEHEPPATLARQRQRLLGAGTGGGPRWTRLLGGGTSGRSRRTRHWTMIGLVAVVTAAIALVPALLLSGHQAVSVLSGHRTVPTLAGDRPDKRTEALNILLVGTDSEVGTPRYRPPDARSDTMLLLHLPADRVKVTVISIPRDSMVRIPSCGPDIPARTEMINSAFRKGGLACAWKTVESLTGVRVDHAVELDFSGFASLVDAVGGVEVTLPRAVDDPKAKLRLSAGKHMLSGKLALAYVRARYSMGDGSDISRIKRQQQLMSALAKKVKTLLADPARLRPLLAEATAWVKTDAGLDLETMYEIASSLAKTDPGAVPFVTVPWRPYPEDPHRIQWLQPAAEKLFASIR</sequence>
<dbReference type="AlphaFoldDB" id="A0A7W7RTK8"/>
<dbReference type="InterPro" id="IPR004474">
    <property type="entry name" value="LytR_CpsA_psr"/>
</dbReference>
<dbReference type="PANTHER" id="PTHR33392:SF6">
    <property type="entry name" value="POLYISOPRENYL-TEICHOIC ACID--PEPTIDOGLYCAN TEICHOIC ACID TRANSFERASE TAGU"/>
    <property type="match status" value="1"/>
</dbReference>
<name>A0A7W7RTK8_9ACTN</name>
<comment type="caution">
    <text evidence="5">The sequence shown here is derived from an EMBL/GenBank/DDBJ whole genome shotgun (WGS) entry which is preliminary data.</text>
</comment>
<evidence type="ECO:0000259" key="4">
    <source>
        <dbReference type="Pfam" id="PF03816"/>
    </source>
</evidence>
<evidence type="ECO:0000256" key="3">
    <source>
        <dbReference type="SAM" id="Phobius"/>
    </source>
</evidence>
<reference evidence="5 6" key="1">
    <citation type="submission" date="2020-08" db="EMBL/GenBank/DDBJ databases">
        <title>Sequencing the genomes of 1000 actinobacteria strains.</title>
        <authorList>
            <person name="Klenk H.-P."/>
        </authorList>
    </citation>
    <scope>NUCLEOTIDE SEQUENCE [LARGE SCALE GENOMIC DNA]</scope>
    <source>
        <strain evidence="5 6">DSM 43023</strain>
    </source>
</reference>
<feature type="region of interest" description="Disordered" evidence="2">
    <location>
        <begin position="30"/>
        <end position="51"/>
    </location>
</feature>
<dbReference type="PANTHER" id="PTHR33392">
    <property type="entry name" value="POLYISOPRENYL-TEICHOIC ACID--PEPTIDOGLYCAN TEICHOIC ACID TRANSFERASE TAGU"/>
    <property type="match status" value="1"/>
</dbReference>
<organism evidence="5 6">
    <name type="scientific">Streptosporangium album</name>
    <dbReference type="NCBI Taxonomy" id="47479"/>
    <lineage>
        <taxon>Bacteria</taxon>
        <taxon>Bacillati</taxon>
        <taxon>Actinomycetota</taxon>
        <taxon>Actinomycetes</taxon>
        <taxon>Streptosporangiales</taxon>
        <taxon>Streptosporangiaceae</taxon>
        <taxon>Streptosporangium</taxon>
    </lineage>
</organism>
<evidence type="ECO:0000313" key="6">
    <source>
        <dbReference type="Proteomes" id="UP000534286"/>
    </source>
</evidence>
<dbReference type="InterPro" id="IPR050922">
    <property type="entry name" value="LytR/CpsA/Psr_CW_biosynth"/>
</dbReference>
<dbReference type="RefSeq" id="WP_184754240.1">
    <property type="nucleotide sequence ID" value="NZ_BAABEK010000014.1"/>
</dbReference>
<keyword evidence="3" id="KW-1133">Transmembrane helix</keyword>
<keyword evidence="3" id="KW-0812">Transmembrane</keyword>
<evidence type="ECO:0000256" key="1">
    <source>
        <dbReference type="ARBA" id="ARBA00006068"/>
    </source>
</evidence>
<accession>A0A7W7RTK8</accession>
<gene>
    <name evidence="5" type="ORF">FHR32_002264</name>
</gene>
<protein>
    <submittedName>
        <fullName evidence="5">LCP family protein required for cell wall assembly</fullName>
    </submittedName>
</protein>
<comment type="similarity">
    <text evidence="1">Belongs to the LytR/CpsA/Psr (LCP) family.</text>
</comment>
<proteinExistence type="inferred from homology"/>
<feature type="domain" description="Cell envelope-related transcriptional attenuator" evidence="4">
    <location>
        <begin position="131"/>
        <end position="282"/>
    </location>
</feature>
<dbReference type="EMBL" id="JACHJU010000001">
    <property type="protein sequence ID" value="MBB4937959.1"/>
    <property type="molecule type" value="Genomic_DNA"/>
</dbReference>
<dbReference type="Gene3D" id="3.40.630.190">
    <property type="entry name" value="LCP protein"/>
    <property type="match status" value="1"/>
</dbReference>
<feature type="compositionally biased region" description="Gly residues" evidence="2">
    <location>
        <begin position="32"/>
        <end position="49"/>
    </location>
</feature>
<dbReference type="NCBIfam" id="TIGR00350">
    <property type="entry name" value="lytR_cpsA_psr"/>
    <property type="match status" value="1"/>
</dbReference>
<evidence type="ECO:0000256" key="2">
    <source>
        <dbReference type="SAM" id="MobiDB-lite"/>
    </source>
</evidence>
<evidence type="ECO:0000313" key="5">
    <source>
        <dbReference type="EMBL" id="MBB4937959.1"/>
    </source>
</evidence>
<dbReference type="Pfam" id="PF03816">
    <property type="entry name" value="LytR_cpsA_psr"/>
    <property type="match status" value="1"/>
</dbReference>